<dbReference type="EMBL" id="SJPN01000013">
    <property type="protein sequence ID" value="TWT91992.1"/>
    <property type="molecule type" value="Genomic_DNA"/>
</dbReference>
<reference evidence="7 8" key="1">
    <citation type="submission" date="2019-02" db="EMBL/GenBank/DDBJ databases">
        <title>Deep-cultivation of Planctomycetes and their phenomic and genomic characterization uncovers novel biology.</title>
        <authorList>
            <person name="Wiegand S."/>
            <person name="Jogler M."/>
            <person name="Boedeker C."/>
            <person name="Pinto D."/>
            <person name="Vollmers J."/>
            <person name="Rivas-Marin E."/>
            <person name="Kohn T."/>
            <person name="Peeters S.H."/>
            <person name="Heuer A."/>
            <person name="Rast P."/>
            <person name="Oberbeckmann S."/>
            <person name="Bunk B."/>
            <person name="Jeske O."/>
            <person name="Meyerdierks A."/>
            <person name="Storesund J.E."/>
            <person name="Kallscheuer N."/>
            <person name="Luecker S."/>
            <person name="Lage O.M."/>
            <person name="Pohl T."/>
            <person name="Merkel B.J."/>
            <person name="Hornburger P."/>
            <person name="Mueller R.-W."/>
            <person name="Bruemmer F."/>
            <person name="Labrenz M."/>
            <person name="Spormann A.M."/>
            <person name="Op Den Camp H."/>
            <person name="Overmann J."/>
            <person name="Amann R."/>
            <person name="Jetten M.S.M."/>
            <person name="Mascher T."/>
            <person name="Medema M.H."/>
            <person name="Devos D.P."/>
            <person name="Kaster A.-K."/>
            <person name="Ovreas L."/>
            <person name="Rohde M."/>
            <person name="Galperin M.Y."/>
            <person name="Jogler C."/>
        </authorList>
    </citation>
    <scope>NUCLEOTIDE SEQUENCE [LARGE SCALE GENOMIC DNA]</scope>
    <source>
        <strain evidence="7 8">Pla52n</strain>
    </source>
</reference>
<dbReference type="Proteomes" id="UP000320176">
    <property type="component" value="Unassembled WGS sequence"/>
</dbReference>
<feature type="domain" description="AMP-dependent synthetase/ligase" evidence="5">
    <location>
        <begin position="21"/>
        <end position="405"/>
    </location>
</feature>
<dbReference type="InterPro" id="IPR000873">
    <property type="entry name" value="AMP-dep_synth/lig_dom"/>
</dbReference>
<evidence type="ECO:0000256" key="1">
    <source>
        <dbReference type="ARBA" id="ARBA00006432"/>
    </source>
</evidence>
<comment type="similarity">
    <text evidence="1">Belongs to the ATP-dependent AMP-binding enzyme family.</text>
</comment>
<dbReference type="InterPro" id="IPR040097">
    <property type="entry name" value="FAAL/FAAC"/>
</dbReference>
<name>A0A5C5ZWJ8_9BACT</name>
<dbReference type="Gene3D" id="3.40.50.12780">
    <property type="entry name" value="N-terminal domain of ligase-like"/>
    <property type="match status" value="1"/>
</dbReference>
<evidence type="ECO:0000256" key="4">
    <source>
        <dbReference type="ARBA" id="ARBA00023098"/>
    </source>
</evidence>
<keyword evidence="4" id="KW-0443">Lipid metabolism</keyword>
<keyword evidence="8" id="KW-1185">Reference proteome</keyword>
<evidence type="ECO:0000313" key="8">
    <source>
        <dbReference type="Proteomes" id="UP000320176"/>
    </source>
</evidence>
<dbReference type="EC" id="6.2.1.-" evidence="7"/>
<dbReference type="GO" id="GO:0006633">
    <property type="term" value="P:fatty acid biosynthetic process"/>
    <property type="evidence" value="ECO:0007669"/>
    <property type="project" value="TreeGrafter"/>
</dbReference>
<gene>
    <name evidence="7" type="ORF">Pla52n_64650</name>
</gene>
<feature type="domain" description="AMP-binding enzyme C-terminal" evidence="6">
    <location>
        <begin position="449"/>
        <end position="568"/>
    </location>
</feature>
<dbReference type="FunFam" id="3.40.50.12780:FF:000013">
    <property type="entry name" value="Long-chain-fatty-acid--AMP ligase FadD32"/>
    <property type="match status" value="1"/>
</dbReference>
<dbReference type="OrthoDB" id="219272at2"/>
<dbReference type="RefSeq" id="WP_146523371.1">
    <property type="nucleotide sequence ID" value="NZ_CP151726.1"/>
</dbReference>
<dbReference type="Pfam" id="PF00501">
    <property type="entry name" value="AMP-binding"/>
    <property type="match status" value="1"/>
</dbReference>
<dbReference type="Gene3D" id="3.30.300.30">
    <property type="match status" value="1"/>
</dbReference>
<dbReference type="InterPro" id="IPR020845">
    <property type="entry name" value="AMP-binding_CS"/>
</dbReference>
<dbReference type="GO" id="GO:0016874">
    <property type="term" value="F:ligase activity"/>
    <property type="evidence" value="ECO:0007669"/>
    <property type="project" value="UniProtKB-KW"/>
</dbReference>
<comment type="caution">
    <text evidence="7">The sequence shown here is derived from an EMBL/GenBank/DDBJ whole genome shotgun (WGS) entry which is preliminary data.</text>
</comment>
<dbReference type="PANTHER" id="PTHR22754:SF32">
    <property type="entry name" value="DISCO-INTERACTING PROTEIN 2"/>
    <property type="match status" value="1"/>
</dbReference>
<accession>A0A5C5ZWJ8</accession>
<dbReference type="InterPro" id="IPR045851">
    <property type="entry name" value="AMP-bd_C_sf"/>
</dbReference>
<evidence type="ECO:0000313" key="7">
    <source>
        <dbReference type="EMBL" id="TWT91992.1"/>
    </source>
</evidence>
<evidence type="ECO:0000259" key="6">
    <source>
        <dbReference type="Pfam" id="PF23024"/>
    </source>
</evidence>
<dbReference type="Pfam" id="PF23024">
    <property type="entry name" value="AMP-dom_DIP2-like"/>
    <property type="match status" value="1"/>
</dbReference>
<dbReference type="PANTHER" id="PTHR22754">
    <property type="entry name" value="DISCO-INTERACTING PROTEIN 2 DIP2 -RELATED"/>
    <property type="match status" value="1"/>
</dbReference>
<keyword evidence="2 7" id="KW-0436">Ligase</keyword>
<organism evidence="7 8">
    <name type="scientific">Stieleria varia</name>
    <dbReference type="NCBI Taxonomy" id="2528005"/>
    <lineage>
        <taxon>Bacteria</taxon>
        <taxon>Pseudomonadati</taxon>
        <taxon>Planctomycetota</taxon>
        <taxon>Planctomycetia</taxon>
        <taxon>Pirellulales</taxon>
        <taxon>Pirellulaceae</taxon>
        <taxon>Stieleria</taxon>
    </lineage>
</organism>
<protein>
    <submittedName>
        <fullName evidence="7">Long-chain-fatty-acid--AMP ligase FadD26</fullName>
        <ecNumber evidence="7">6.2.1.-</ecNumber>
    </submittedName>
</protein>
<dbReference type="AlphaFoldDB" id="A0A5C5ZWJ8"/>
<sequence>MPESHIATILDAIFAHEQSQGDAIACSLLGRDEAVEQQCTFAELARGVRQLSTALREQVPSGERAMLALPFGIDYLQAFLACLHAGIIAVPAYSPRTNRQDDRFTAMMSDCQPIAVLCDKNDRDPIAAQSTDVRIIALQELRGEKSPNVICLAKPDSVAYLQYTSGSTSTPKGVMITNSNLVANNRAIRDAFGNRTDSVGVMWIPMFHDMGLVSGLQCLFVGYRNVIFATNHFIARPGMWFRAISKYGGTVTGGPNFAFQVCVDRIADDELDGLDLSSWKVAYNGAEPIRASTLDRFTERFGRIGFRSTMHFPCYGLAESTLFVSGGPAGFESPRLRLDRRSLESGLVLFSDEGGTGDTTELVSSGRPDPESDVQIVAPETSRVTADDQIGEILIDSPSVAKGYWNDPQATASDFGVTIPDHPGARYMRSGDLGFLHDGELFVTGRHKDLVIVNGRNVFPQDIEAEFEAVVSASVKNGTAVFGLEVDACEQVVVVAETSRGLYRDARHGDVEQLTNDIDTFRQTVWNNMNLHIWEIVFLRPGTFPRTTSGKIRRRACRNHFLAKSLDVIVRVPFKGDPEIVSPKNTREVPT</sequence>
<dbReference type="CDD" id="cd05931">
    <property type="entry name" value="FAAL"/>
    <property type="match status" value="1"/>
</dbReference>
<dbReference type="InterPro" id="IPR025110">
    <property type="entry name" value="AMP-bd_C"/>
</dbReference>
<evidence type="ECO:0000256" key="2">
    <source>
        <dbReference type="ARBA" id="ARBA00022598"/>
    </source>
</evidence>
<dbReference type="GO" id="GO:0071766">
    <property type="term" value="P:Actinobacterium-type cell wall biogenesis"/>
    <property type="evidence" value="ECO:0007669"/>
    <property type="project" value="UniProtKB-ARBA"/>
</dbReference>
<evidence type="ECO:0000256" key="3">
    <source>
        <dbReference type="ARBA" id="ARBA00022832"/>
    </source>
</evidence>
<dbReference type="GO" id="GO:0070566">
    <property type="term" value="F:adenylyltransferase activity"/>
    <property type="evidence" value="ECO:0007669"/>
    <property type="project" value="TreeGrafter"/>
</dbReference>
<proteinExistence type="inferred from homology"/>
<dbReference type="GO" id="GO:0005886">
    <property type="term" value="C:plasma membrane"/>
    <property type="evidence" value="ECO:0007669"/>
    <property type="project" value="TreeGrafter"/>
</dbReference>
<evidence type="ECO:0000259" key="5">
    <source>
        <dbReference type="Pfam" id="PF00501"/>
    </source>
</evidence>
<keyword evidence="3" id="KW-0276">Fatty acid metabolism</keyword>
<dbReference type="PROSITE" id="PS00455">
    <property type="entry name" value="AMP_BINDING"/>
    <property type="match status" value="1"/>
</dbReference>
<dbReference type="SUPFAM" id="SSF56801">
    <property type="entry name" value="Acetyl-CoA synthetase-like"/>
    <property type="match status" value="1"/>
</dbReference>
<dbReference type="InterPro" id="IPR042099">
    <property type="entry name" value="ANL_N_sf"/>
</dbReference>